<keyword evidence="6" id="KW-0539">Nucleus</keyword>
<dbReference type="InterPro" id="IPR001841">
    <property type="entry name" value="Znf_RING"/>
</dbReference>
<dbReference type="PROSITE" id="PS00518">
    <property type="entry name" value="ZF_RING_1"/>
    <property type="match status" value="1"/>
</dbReference>
<comment type="caution">
    <text evidence="12">The sequence shown here is derived from an EMBL/GenBank/DDBJ whole genome shotgun (WGS) entry which is preliminary data.</text>
</comment>
<evidence type="ECO:0000256" key="1">
    <source>
        <dbReference type="ARBA" id="ARBA00004123"/>
    </source>
</evidence>
<dbReference type="GO" id="GO:0005675">
    <property type="term" value="C:transcription factor TFIIH holo complex"/>
    <property type="evidence" value="ECO:0007669"/>
    <property type="project" value="InterPro"/>
</dbReference>
<keyword evidence="13" id="KW-1185">Reference proteome</keyword>
<sequence>MSRPVQRRPHHVPKRPGATVIRRPAANSHGPGAISRGTSTPGAKNEDGYLYMAGIKDPSKRMVEYRTESDECPICHTDRQFEKTLRLLVSPCYHKLCTACIDRLFTLGPETCPAIGCSRVLRKANFQHQTFEDLKVEKEVSVRRRMNEIFNKRQDDFPTQRAYDDYLQDVEEMTFNLLNDTDVPETEARIAAYQNENASLITTNKHKAAMESMSAAEREEVEKRARAERARMIEDAERVERAEDERVKAEIVDALSRQEGGEAFAKEIRVKHARAKAARAAALAAAVPPSLALLAKDEGPAHSPNSPAYAGPYVPIPYDDPDTAPWASWYGLREEYADGRAGVVKAREDKEKAYRAGGWDVREYWELEVRSAIESLCIEPLE</sequence>
<dbReference type="InterPro" id="IPR004575">
    <property type="entry name" value="MAT1/Tfb3"/>
</dbReference>
<dbReference type="InterPro" id="IPR015877">
    <property type="entry name" value="MAT1_centre"/>
</dbReference>
<accession>A0AAD3TWP0</accession>
<dbReference type="PROSITE" id="PS50089">
    <property type="entry name" value="ZF_RING_2"/>
    <property type="match status" value="1"/>
</dbReference>
<dbReference type="Gene3D" id="3.30.40.10">
    <property type="entry name" value="Zinc/RING finger domain, C3HC4 (zinc finger)"/>
    <property type="match status" value="1"/>
</dbReference>
<dbReference type="PANTHER" id="PTHR12683">
    <property type="entry name" value="CDK-ACTIVATING KINASE ASSEMBLY FACTOR MAT1"/>
    <property type="match status" value="1"/>
</dbReference>
<feature type="region of interest" description="Disordered" evidence="10">
    <location>
        <begin position="1"/>
        <end position="46"/>
    </location>
</feature>
<dbReference type="AlphaFoldDB" id="A0AAD3TWP0"/>
<dbReference type="GO" id="GO:0061575">
    <property type="term" value="F:cyclin-dependent protein serine/threonine kinase activator activity"/>
    <property type="evidence" value="ECO:0007669"/>
    <property type="project" value="InterPro"/>
</dbReference>
<evidence type="ECO:0000256" key="7">
    <source>
        <dbReference type="ARBA" id="ARBA00029873"/>
    </source>
</evidence>
<reference evidence="12" key="2">
    <citation type="submission" date="2023-06" db="EMBL/GenBank/DDBJ databases">
        <authorList>
            <person name="Kobayashi Y."/>
            <person name="Kayamori A."/>
            <person name="Aoki K."/>
            <person name="Shiwa Y."/>
            <person name="Fujita N."/>
            <person name="Sugita T."/>
            <person name="Iwasaki W."/>
            <person name="Tanaka N."/>
            <person name="Takashima M."/>
        </authorList>
    </citation>
    <scope>NUCLEOTIDE SEQUENCE</scope>
    <source>
        <strain evidence="12">HIS016</strain>
    </source>
</reference>
<reference evidence="12" key="1">
    <citation type="journal article" date="2023" name="BMC Genomics">
        <title>Chromosome-level genome assemblies of Cutaneotrichosporon spp. (Trichosporonales, Basidiomycota) reveal imbalanced evolution between nucleotide sequences and chromosome synteny.</title>
        <authorList>
            <person name="Kobayashi Y."/>
            <person name="Kayamori A."/>
            <person name="Aoki K."/>
            <person name="Shiwa Y."/>
            <person name="Matsutani M."/>
            <person name="Fujita N."/>
            <person name="Sugita T."/>
            <person name="Iwasaki W."/>
            <person name="Tanaka N."/>
            <person name="Takashima M."/>
        </authorList>
    </citation>
    <scope>NUCLEOTIDE SEQUENCE</scope>
    <source>
        <strain evidence="12">HIS016</strain>
    </source>
</reference>
<evidence type="ECO:0000256" key="4">
    <source>
        <dbReference type="ARBA" id="ARBA00022771"/>
    </source>
</evidence>
<feature type="domain" description="RING-type" evidence="11">
    <location>
        <begin position="72"/>
        <end position="113"/>
    </location>
</feature>
<dbReference type="SUPFAM" id="SSF57850">
    <property type="entry name" value="RING/U-box"/>
    <property type="match status" value="1"/>
</dbReference>
<gene>
    <name evidence="12" type="primary">TFB3</name>
    <name evidence="12" type="ORF">CspeluHIS016_0503350</name>
</gene>
<dbReference type="Proteomes" id="UP001222932">
    <property type="component" value="Unassembled WGS sequence"/>
</dbReference>
<proteinExistence type="predicted"/>
<comment type="subcellular location">
    <subcellularLocation>
        <location evidence="1">Nucleus</location>
    </subcellularLocation>
</comment>
<evidence type="ECO:0000313" key="12">
    <source>
        <dbReference type="EMBL" id="GMK58303.1"/>
    </source>
</evidence>
<feature type="compositionally biased region" description="Basic residues" evidence="10">
    <location>
        <begin position="1"/>
        <end position="14"/>
    </location>
</feature>
<evidence type="ECO:0000256" key="8">
    <source>
        <dbReference type="ARBA" id="ARBA00033277"/>
    </source>
</evidence>
<evidence type="ECO:0000256" key="9">
    <source>
        <dbReference type="PROSITE-ProRule" id="PRU00175"/>
    </source>
</evidence>
<dbReference type="GO" id="GO:0006357">
    <property type="term" value="P:regulation of transcription by RNA polymerase II"/>
    <property type="evidence" value="ECO:0007669"/>
    <property type="project" value="TreeGrafter"/>
</dbReference>
<dbReference type="PANTHER" id="PTHR12683:SF13">
    <property type="entry name" value="CDK-ACTIVATING KINASE ASSEMBLY FACTOR MAT1"/>
    <property type="match status" value="1"/>
</dbReference>
<organism evidence="12 13">
    <name type="scientific">Cutaneotrichosporon spelunceum</name>
    <dbReference type="NCBI Taxonomy" id="1672016"/>
    <lineage>
        <taxon>Eukaryota</taxon>
        <taxon>Fungi</taxon>
        <taxon>Dikarya</taxon>
        <taxon>Basidiomycota</taxon>
        <taxon>Agaricomycotina</taxon>
        <taxon>Tremellomycetes</taxon>
        <taxon>Trichosporonales</taxon>
        <taxon>Trichosporonaceae</taxon>
        <taxon>Cutaneotrichosporon</taxon>
    </lineage>
</organism>
<dbReference type="GO" id="GO:0008270">
    <property type="term" value="F:zinc ion binding"/>
    <property type="evidence" value="ECO:0007669"/>
    <property type="project" value="UniProtKB-KW"/>
</dbReference>
<keyword evidence="4 9" id="KW-0863">Zinc-finger</keyword>
<evidence type="ECO:0000256" key="10">
    <source>
        <dbReference type="SAM" id="MobiDB-lite"/>
    </source>
</evidence>
<name>A0AAD3TWP0_9TREE</name>
<evidence type="ECO:0000256" key="3">
    <source>
        <dbReference type="ARBA" id="ARBA00022723"/>
    </source>
</evidence>
<evidence type="ECO:0000259" key="11">
    <source>
        <dbReference type="PROSITE" id="PS50089"/>
    </source>
</evidence>
<dbReference type="SMART" id="SM00184">
    <property type="entry name" value="RING"/>
    <property type="match status" value="1"/>
</dbReference>
<evidence type="ECO:0000256" key="5">
    <source>
        <dbReference type="ARBA" id="ARBA00022833"/>
    </source>
</evidence>
<dbReference type="NCBIfam" id="TIGR00570">
    <property type="entry name" value="cdk7"/>
    <property type="match status" value="1"/>
</dbReference>
<dbReference type="Pfam" id="PF06391">
    <property type="entry name" value="MAT1"/>
    <property type="match status" value="1"/>
</dbReference>
<dbReference type="InterPro" id="IPR013083">
    <property type="entry name" value="Znf_RING/FYVE/PHD"/>
</dbReference>
<evidence type="ECO:0000313" key="13">
    <source>
        <dbReference type="Proteomes" id="UP001222932"/>
    </source>
</evidence>
<keyword evidence="3" id="KW-0479">Metal-binding</keyword>
<dbReference type="InterPro" id="IPR017907">
    <property type="entry name" value="Znf_RING_CS"/>
</dbReference>
<dbReference type="Pfam" id="PF17121">
    <property type="entry name" value="zf-C3HC4_5"/>
    <property type="match status" value="1"/>
</dbReference>
<evidence type="ECO:0000256" key="6">
    <source>
        <dbReference type="ARBA" id="ARBA00023242"/>
    </source>
</evidence>
<dbReference type="EMBL" id="BTCM01000005">
    <property type="protein sequence ID" value="GMK58303.1"/>
    <property type="molecule type" value="Genomic_DNA"/>
</dbReference>
<keyword evidence="5" id="KW-0862">Zinc</keyword>
<protein>
    <recommendedName>
        <fullName evidence="2">RNA polymerase II transcription factor B subunit 3</fullName>
    </recommendedName>
    <alternativeName>
        <fullName evidence="8">RNA polymerase II transcription factor B 38 kDa subunit</fullName>
    </alternativeName>
    <alternativeName>
        <fullName evidence="7">RNA polymerase II transcription factor B p38 subunit</fullName>
    </alternativeName>
</protein>
<evidence type="ECO:0000256" key="2">
    <source>
        <dbReference type="ARBA" id="ARBA00022257"/>
    </source>
</evidence>
<dbReference type="GO" id="GO:0006289">
    <property type="term" value="P:nucleotide-excision repair"/>
    <property type="evidence" value="ECO:0007669"/>
    <property type="project" value="InterPro"/>
</dbReference>